<proteinExistence type="predicted"/>
<reference evidence="1 2" key="1">
    <citation type="submission" date="2015-03" db="EMBL/GenBank/DDBJ databases">
        <title>Genomics and transcriptomics of the oil-accumulating basidiomycete yeast T. oleaginosus allow insights into substrate utilization and the diverse evolutionary trajectories of mating systems in fungi.</title>
        <authorList>
            <consortium name="DOE Joint Genome Institute"/>
            <person name="Kourist R."/>
            <person name="Kracht O."/>
            <person name="Bracharz F."/>
            <person name="Lipzen A."/>
            <person name="Nolan M."/>
            <person name="Ohm R."/>
            <person name="Grigoriev I."/>
            <person name="Sun S."/>
            <person name="Heitman J."/>
            <person name="Bruck T."/>
            <person name="Nowrousian M."/>
        </authorList>
    </citation>
    <scope>NUCLEOTIDE SEQUENCE [LARGE SCALE GENOMIC DNA]</scope>
    <source>
        <strain evidence="1 2">IBC0246</strain>
    </source>
</reference>
<dbReference type="RefSeq" id="XP_018279743.1">
    <property type="nucleotide sequence ID" value="XM_018427327.1"/>
</dbReference>
<dbReference type="GeneID" id="28987930"/>
<accession>A0A0J0XQ98</accession>
<evidence type="ECO:0000313" key="2">
    <source>
        <dbReference type="Proteomes" id="UP000053611"/>
    </source>
</evidence>
<gene>
    <name evidence="1" type="ORF">CC85DRAFT_66542</name>
</gene>
<organism evidence="1 2">
    <name type="scientific">Cutaneotrichosporon oleaginosum</name>
    <dbReference type="NCBI Taxonomy" id="879819"/>
    <lineage>
        <taxon>Eukaryota</taxon>
        <taxon>Fungi</taxon>
        <taxon>Dikarya</taxon>
        <taxon>Basidiomycota</taxon>
        <taxon>Agaricomycotina</taxon>
        <taxon>Tremellomycetes</taxon>
        <taxon>Trichosporonales</taxon>
        <taxon>Trichosporonaceae</taxon>
        <taxon>Cutaneotrichosporon</taxon>
    </lineage>
</organism>
<name>A0A0J0XQ98_9TREE</name>
<sequence>MTADVASEYAGTRSLSDQGHCFSCSTVSLAAVTARWPFSTWQCAVFARLPAGLQPAACSLQPAACGLPAASQLVITRLTRRIPIGPTNSAATATLSQPVEGCTGGCAWHGHVPLRPGSWQLPAPSLPAARLTLDVMQQFPAAPRLGQLRRQQAAATESARRRCCAQCHQFSSSPASRDRRN</sequence>
<dbReference type="AlphaFoldDB" id="A0A0J0XQ98"/>
<evidence type="ECO:0000313" key="1">
    <source>
        <dbReference type="EMBL" id="KLT43252.1"/>
    </source>
</evidence>
<protein>
    <submittedName>
        <fullName evidence="1">Uncharacterized protein</fullName>
    </submittedName>
</protein>
<dbReference type="Proteomes" id="UP000053611">
    <property type="component" value="Unassembled WGS sequence"/>
</dbReference>
<dbReference type="EMBL" id="KQ087197">
    <property type="protein sequence ID" value="KLT43252.1"/>
    <property type="molecule type" value="Genomic_DNA"/>
</dbReference>
<keyword evidence="2" id="KW-1185">Reference proteome</keyword>